<keyword evidence="2 4" id="KW-0808">Transferase</keyword>
<keyword evidence="6" id="KW-1185">Reference proteome</keyword>
<evidence type="ECO:0000313" key="5">
    <source>
        <dbReference type="EMBL" id="AYO29487.1"/>
    </source>
</evidence>
<dbReference type="Pfam" id="PF02522">
    <property type="entry name" value="Antibiotic_NAT"/>
    <property type="match status" value="1"/>
</dbReference>
<dbReference type="SUPFAM" id="SSF110710">
    <property type="entry name" value="TTHA0583/YokD-like"/>
    <property type="match status" value="1"/>
</dbReference>
<dbReference type="GO" id="GO:0046353">
    <property type="term" value="F:aminoglycoside 3-N-acetyltransferase activity"/>
    <property type="evidence" value="ECO:0007669"/>
    <property type="project" value="UniProtKB-EC"/>
</dbReference>
<dbReference type="EMBL" id="CP033169">
    <property type="protein sequence ID" value="AYO29487.1"/>
    <property type="molecule type" value="Genomic_DNA"/>
</dbReference>
<protein>
    <recommendedName>
        <fullName evidence="4">Aminoglycoside N(3)-acetyltransferase</fullName>
        <ecNumber evidence="4">2.3.1.-</ecNumber>
    </recommendedName>
</protein>
<proteinExistence type="inferred from homology"/>
<evidence type="ECO:0000313" key="6">
    <source>
        <dbReference type="Proteomes" id="UP000280960"/>
    </source>
</evidence>
<gene>
    <name evidence="5" type="ORF">D2962_01655</name>
</gene>
<evidence type="ECO:0000256" key="4">
    <source>
        <dbReference type="RuleBase" id="RU365031"/>
    </source>
</evidence>
<comment type="catalytic activity">
    <reaction evidence="4">
        <text>a 2-deoxystreptamine antibiotic + acetyl-CoA = an N(3)-acetyl-2-deoxystreptamine antibiotic + CoA + H(+)</text>
        <dbReference type="Rhea" id="RHEA:12665"/>
        <dbReference type="ChEBI" id="CHEBI:15378"/>
        <dbReference type="ChEBI" id="CHEBI:57287"/>
        <dbReference type="ChEBI" id="CHEBI:57288"/>
        <dbReference type="ChEBI" id="CHEBI:57921"/>
        <dbReference type="ChEBI" id="CHEBI:77452"/>
        <dbReference type="EC" id="2.3.1.81"/>
    </reaction>
</comment>
<evidence type="ECO:0000256" key="2">
    <source>
        <dbReference type="ARBA" id="ARBA00022679"/>
    </source>
</evidence>
<sequence>MAEDLYKLGVGRGATLLVHSSLSSLGWVCGSPVAVIQGLMDAVTSEGTIMMPAHSGDYSDPSCWGNPPVPEEWWPTIKETMPAYDMS</sequence>
<name>A0A3G2R3H1_9FIRM</name>
<comment type="similarity">
    <text evidence="1 4">Belongs to the antibiotic N-acetyltransferase family.</text>
</comment>
<dbReference type="PANTHER" id="PTHR11104:SF0">
    <property type="entry name" value="SPBETA PROPHAGE-DERIVED AMINOGLYCOSIDE N(3')-ACETYLTRANSFERASE-LIKE PROTEIN YOKD"/>
    <property type="match status" value="1"/>
</dbReference>
<keyword evidence="3 4" id="KW-0012">Acyltransferase</keyword>
<evidence type="ECO:0000256" key="3">
    <source>
        <dbReference type="ARBA" id="ARBA00023315"/>
    </source>
</evidence>
<evidence type="ECO:0000256" key="1">
    <source>
        <dbReference type="ARBA" id="ARBA00006383"/>
    </source>
</evidence>
<dbReference type="Proteomes" id="UP000280960">
    <property type="component" value="Chromosome"/>
</dbReference>
<dbReference type="AlphaFoldDB" id="A0A3G2R3H1"/>
<dbReference type="PANTHER" id="PTHR11104">
    <property type="entry name" value="AMINOGLYCOSIDE N3-ACETYLTRANSFERASE"/>
    <property type="match status" value="1"/>
</dbReference>
<accession>A0A3G2R3H1</accession>
<reference evidence="5 6" key="1">
    <citation type="submission" date="2018-10" db="EMBL/GenBank/DDBJ databases">
        <authorList>
            <person name="Zhang X."/>
        </authorList>
    </citation>
    <scope>NUCLEOTIDE SEQUENCE [LARGE SCALE GENOMIC DNA]</scope>
    <source>
        <strain evidence="5 6">SK-G1</strain>
    </source>
</reference>
<dbReference type="EC" id="2.3.1.-" evidence="4"/>
<organism evidence="5 6">
    <name type="scientific">Biomaibacter acetigenes</name>
    <dbReference type="NCBI Taxonomy" id="2316383"/>
    <lineage>
        <taxon>Bacteria</taxon>
        <taxon>Bacillati</taxon>
        <taxon>Bacillota</taxon>
        <taxon>Clostridia</taxon>
        <taxon>Thermosediminibacterales</taxon>
        <taxon>Tepidanaerobacteraceae</taxon>
        <taxon>Biomaibacter</taxon>
    </lineage>
</organism>
<dbReference type="KEGG" id="bacg:D2962_01655"/>
<dbReference type="InterPro" id="IPR003679">
    <property type="entry name" value="Amioglycoside_AcTrfase"/>
</dbReference>
<dbReference type="InterPro" id="IPR028345">
    <property type="entry name" value="Antibiotic_NAT-like"/>
</dbReference>
<dbReference type="GO" id="GO:0046677">
    <property type="term" value="P:response to antibiotic"/>
    <property type="evidence" value="ECO:0007669"/>
    <property type="project" value="UniProtKB-KW"/>
</dbReference>
<keyword evidence="4" id="KW-0046">Antibiotic resistance</keyword>